<name>A0A0D1KMR2_BACIU</name>
<reference evidence="1 2" key="1">
    <citation type="submission" date="2014-12" db="EMBL/GenBank/DDBJ databases">
        <title>Comparative genome analysis of Bacillus coagulans HM-08, Clostridium butyricum HM-68, Bacillus subtilis HM-66 and Bacillus licheniformis BL-09.</title>
        <authorList>
            <person name="Zhang H."/>
        </authorList>
    </citation>
    <scope>NUCLEOTIDE SEQUENCE [LARGE SCALE GENOMIC DNA]</scope>
    <source>
        <strain evidence="1 2">HM-66</strain>
    </source>
</reference>
<evidence type="ECO:0000313" key="1">
    <source>
        <dbReference type="EMBL" id="KIU04481.1"/>
    </source>
</evidence>
<accession>A0A0D1KMR2</accession>
<dbReference type="AlphaFoldDB" id="A0A0D1KMR2"/>
<dbReference type="EMBL" id="JXBC01000014">
    <property type="protein sequence ID" value="KIU04481.1"/>
    <property type="molecule type" value="Genomic_DNA"/>
</dbReference>
<evidence type="ECO:0000313" key="2">
    <source>
        <dbReference type="Proteomes" id="UP000032247"/>
    </source>
</evidence>
<organism evidence="1 2">
    <name type="scientific">Bacillus subtilis</name>
    <dbReference type="NCBI Taxonomy" id="1423"/>
    <lineage>
        <taxon>Bacteria</taxon>
        <taxon>Bacillati</taxon>
        <taxon>Bacillota</taxon>
        <taxon>Bacilli</taxon>
        <taxon>Bacillales</taxon>
        <taxon>Bacillaceae</taxon>
        <taxon>Bacillus</taxon>
    </lineage>
</organism>
<comment type="caution">
    <text evidence="1">The sequence shown here is derived from an EMBL/GenBank/DDBJ whole genome shotgun (WGS) entry which is preliminary data.</text>
</comment>
<dbReference type="RefSeq" id="WP_158658228.1">
    <property type="nucleotide sequence ID" value="NZ_CP061871.1"/>
</dbReference>
<dbReference type="Proteomes" id="UP000032247">
    <property type="component" value="Unassembled WGS sequence"/>
</dbReference>
<dbReference type="PATRIC" id="fig|1423.173.peg.4936"/>
<sequence length="49" mass="5104">MKNKLFLGILACAAIATITLNFAVPSNSYKVAGKAITSSVQTNPYSTLA</sequence>
<gene>
    <name evidence="1" type="ORF">SC09_contig8orf00135</name>
</gene>
<proteinExistence type="predicted"/>
<protein>
    <submittedName>
        <fullName evidence="1">Uncharacterized protein</fullName>
    </submittedName>
</protein>